<dbReference type="Pfam" id="PF10324">
    <property type="entry name" value="7TM_GPCR_Srw"/>
    <property type="match status" value="1"/>
</dbReference>
<evidence type="ECO:0000313" key="8">
    <source>
        <dbReference type="Proteomes" id="UP001195483"/>
    </source>
</evidence>
<dbReference type="PROSITE" id="PS50262">
    <property type="entry name" value="G_PROTEIN_RECEP_F1_2"/>
    <property type="match status" value="1"/>
</dbReference>
<evidence type="ECO:0000256" key="2">
    <source>
        <dbReference type="ARBA" id="ARBA00022692"/>
    </source>
</evidence>
<feature type="domain" description="G-protein coupled receptors family 1 profile" evidence="6">
    <location>
        <begin position="1"/>
        <end position="104"/>
    </location>
</feature>
<comment type="subcellular location">
    <subcellularLocation>
        <location evidence="1">Membrane</location>
    </subcellularLocation>
</comment>
<reference evidence="7" key="1">
    <citation type="journal article" date="2021" name="Genome Biol. Evol.">
        <title>A High-Quality Reference Genome for a Parasitic Bivalve with Doubly Uniparental Inheritance (Bivalvia: Unionida).</title>
        <authorList>
            <person name="Smith C.H."/>
        </authorList>
    </citation>
    <scope>NUCLEOTIDE SEQUENCE</scope>
    <source>
        <strain evidence="7">CHS0354</strain>
    </source>
</reference>
<keyword evidence="8" id="KW-1185">Reference proteome</keyword>
<dbReference type="GO" id="GO:0008528">
    <property type="term" value="F:G protein-coupled peptide receptor activity"/>
    <property type="evidence" value="ECO:0007669"/>
    <property type="project" value="InterPro"/>
</dbReference>
<proteinExistence type="predicted"/>
<evidence type="ECO:0000256" key="1">
    <source>
        <dbReference type="ARBA" id="ARBA00004370"/>
    </source>
</evidence>
<gene>
    <name evidence="7" type="ORF">CHS0354_032338</name>
</gene>
<keyword evidence="3 5" id="KW-1133">Transmembrane helix</keyword>
<evidence type="ECO:0000256" key="3">
    <source>
        <dbReference type="ARBA" id="ARBA00022989"/>
    </source>
</evidence>
<comment type="caution">
    <text evidence="7">The sequence shown here is derived from an EMBL/GenBank/DDBJ whole genome shotgun (WGS) entry which is preliminary data.</text>
</comment>
<feature type="transmembrane region" description="Helical" evidence="5">
    <location>
        <begin position="41"/>
        <end position="62"/>
    </location>
</feature>
<dbReference type="SUPFAM" id="SSF81321">
    <property type="entry name" value="Family A G protein-coupled receptor-like"/>
    <property type="match status" value="1"/>
</dbReference>
<evidence type="ECO:0000256" key="4">
    <source>
        <dbReference type="ARBA" id="ARBA00023136"/>
    </source>
</evidence>
<dbReference type="InterPro" id="IPR019427">
    <property type="entry name" value="7TM_GPCR_serpentine_rcpt_Srw"/>
</dbReference>
<evidence type="ECO:0000256" key="5">
    <source>
        <dbReference type="SAM" id="Phobius"/>
    </source>
</evidence>
<evidence type="ECO:0000259" key="6">
    <source>
        <dbReference type="PROSITE" id="PS50262"/>
    </source>
</evidence>
<reference evidence="7" key="2">
    <citation type="journal article" date="2021" name="Genome Biol. Evol.">
        <title>Developing a high-quality reference genome for a parasitic bivalve with doubly uniparental inheritance (Bivalvia: Unionida).</title>
        <authorList>
            <person name="Smith C.H."/>
        </authorList>
    </citation>
    <scope>NUCLEOTIDE SEQUENCE</scope>
    <source>
        <strain evidence="7">CHS0354</strain>
        <tissue evidence="7">Mantle</tissue>
    </source>
</reference>
<dbReference type="InterPro" id="IPR017452">
    <property type="entry name" value="GPCR_Rhodpsn_7TM"/>
</dbReference>
<keyword evidence="4 5" id="KW-0472">Membrane</keyword>
<dbReference type="Gene3D" id="1.20.1070.10">
    <property type="entry name" value="Rhodopsin 7-helix transmembrane proteins"/>
    <property type="match status" value="1"/>
</dbReference>
<protein>
    <recommendedName>
        <fullName evidence="6">G-protein coupled receptors family 1 profile domain-containing protein</fullName>
    </recommendedName>
</protein>
<evidence type="ECO:0000313" key="7">
    <source>
        <dbReference type="EMBL" id="KAK3609994.1"/>
    </source>
</evidence>
<sequence length="132" mass="15631">MLICNISLVRALIRIERERARMMHDIVFRRTQRVGMKLTKMLLVCTFYFLIATVPVSVYFIVDPYKRQKYDADNDKYNMAILDFVKTPTYLLQYSNYSVNFYLYSLTNAKFWRKLKIACGCHKGQLSSLSQT</sequence>
<accession>A0AAE0THC7</accession>
<dbReference type="EMBL" id="JAEAOA010001913">
    <property type="protein sequence ID" value="KAK3609994.1"/>
    <property type="molecule type" value="Genomic_DNA"/>
</dbReference>
<name>A0AAE0THC7_9BIVA</name>
<dbReference type="AlphaFoldDB" id="A0AAE0THC7"/>
<dbReference type="Proteomes" id="UP001195483">
    <property type="component" value="Unassembled WGS sequence"/>
</dbReference>
<organism evidence="7 8">
    <name type="scientific">Potamilus streckersoni</name>
    <dbReference type="NCBI Taxonomy" id="2493646"/>
    <lineage>
        <taxon>Eukaryota</taxon>
        <taxon>Metazoa</taxon>
        <taxon>Spiralia</taxon>
        <taxon>Lophotrochozoa</taxon>
        <taxon>Mollusca</taxon>
        <taxon>Bivalvia</taxon>
        <taxon>Autobranchia</taxon>
        <taxon>Heteroconchia</taxon>
        <taxon>Palaeoheterodonta</taxon>
        <taxon>Unionida</taxon>
        <taxon>Unionoidea</taxon>
        <taxon>Unionidae</taxon>
        <taxon>Ambleminae</taxon>
        <taxon>Lampsilini</taxon>
        <taxon>Potamilus</taxon>
    </lineage>
</organism>
<dbReference type="GO" id="GO:0016020">
    <property type="term" value="C:membrane"/>
    <property type="evidence" value="ECO:0007669"/>
    <property type="project" value="UniProtKB-SubCell"/>
</dbReference>
<keyword evidence="2 5" id="KW-0812">Transmembrane</keyword>
<reference evidence="7" key="3">
    <citation type="submission" date="2023-05" db="EMBL/GenBank/DDBJ databases">
        <authorList>
            <person name="Smith C.H."/>
        </authorList>
    </citation>
    <scope>NUCLEOTIDE SEQUENCE</scope>
    <source>
        <strain evidence="7">CHS0354</strain>
        <tissue evidence="7">Mantle</tissue>
    </source>
</reference>